<keyword evidence="4" id="KW-1185">Reference proteome</keyword>
<keyword evidence="2" id="KW-0732">Signal</keyword>
<name>A0A8H6T7C6_MYCCL</name>
<dbReference type="AlphaFoldDB" id="A0A8H6T7C6"/>
<dbReference type="OrthoDB" id="2590241at2759"/>
<evidence type="ECO:0008006" key="5">
    <source>
        <dbReference type="Google" id="ProtNLM"/>
    </source>
</evidence>
<feature type="region of interest" description="Disordered" evidence="1">
    <location>
        <begin position="509"/>
        <end position="530"/>
    </location>
</feature>
<dbReference type="Gene3D" id="2.60.40.640">
    <property type="match status" value="1"/>
</dbReference>
<evidence type="ECO:0000313" key="3">
    <source>
        <dbReference type="EMBL" id="KAF7313460.1"/>
    </source>
</evidence>
<evidence type="ECO:0000313" key="4">
    <source>
        <dbReference type="Proteomes" id="UP000613580"/>
    </source>
</evidence>
<reference evidence="3" key="1">
    <citation type="submission" date="2020-05" db="EMBL/GenBank/DDBJ databases">
        <title>Mycena genomes resolve the evolution of fungal bioluminescence.</title>
        <authorList>
            <person name="Tsai I.J."/>
        </authorList>
    </citation>
    <scope>NUCLEOTIDE SEQUENCE</scope>
    <source>
        <strain evidence="3">110903Hualien_Pintung</strain>
    </source>
</reference>
<evidence type="ECO:0000256" key="1">
    <source>
        <dbReference type="SAM" id="MobiDB-lite"/>
    </source>
</evidence>
<organism evidence="3 4">
    <name type="scientific">Mycena chlorophos</name>
    <name type="common">Agaric fungus</name>
    <name type="synonym">Agaricus chlorophos</name>
    <dbReference type="NCBI Taxonomy" id="658473"/>
    <lineage>
        <taxon>Eukaryota</taxon>
        <taxon>Fungi</taxon>
        <taxon>Dikarya</taxon>
        <taxon>Basidiomycota</taxon>
        <taxon>Agaricomycotina</taxon>
        <taxon>Agaricomycetes</taxon>
        <taxon>Agaricomycetidae</taxon>
        <taxon>Agaricales</taxon>
        <taxon>Marasmiineae</taxon>
        <taxon>Mycenaceae</taxon>
        <taxon>Mycena</taxon>
    </lineage>
</organism>
<dbReference type="EMBL" id="JACAZE010000006">
    <property type="protein sequence ID" value="KAF7313460.1"/>
    <property type="molecule type" value="Genomic_DNA"/>
</dbReference>
<evidence type="ECO:0000256" key="2">
    <source>
        <dbReference type="SAM" id="SignalP"/>
    </source>
</evidence>
<gene>
    <name evidence="3" type="ORF">HMN09_00501900</name>
</gene>
<accession>A0A8H6T7C6</accession>
<dbReference type="Proteomes" id="UP000613580">
    <property type="component" value="Unassembled WGS sequence"/>
</dbReference>
<proteinExistence type="predicted"/>
<comment type="caution">
    <text evidence="3">The sequence shown here is derived from an EMBL/GenBank/DDBJ whole genome shotgun (WGS) entry which is preliminary data.</text>
</comment>
<feature type="signal peptide" evidence="2">
    <location>
        <begin position="1"/>
        <end position="17"/>
    </location>
</feature>
<dbReference type="InterPro" id="IPR014752">
    <property type="entry name" value="Arrestin-like_C"/>
</dbReference>
<protein>
    <recommendedName>
        <fullName evidence="5">Arrestin-like N-terminal domain-containing protein</fullName>
    </recommendedName>
</protein>
<sequence>MTHKALWLAFLVGLCSASATSPNSTDCRVRAWVRAEDLAPSTTSHGDLRIKVSGPLHDCSTQVASVDLRLALDEFAEVKYQRGTLPKITKAENQTRPSDDLDMFGSWMSNDEPEILYDYTAYDAAMHDPEIWGIKAETRRAWTTETTLFGSGLNFSDPLVTSFVVVSPAVNYPPAFINFRSNYQGQSPIRRHADMSIAYIYTAVVTFTDGRIVHVPAGHTNFRTAFERPAPATSQEPVQMTVPFEDQPHHGTGAELELPNHRKWADTEERCLPKANRTTFVADVTLEDGGVYRIGQRLNGKITVRPTSTNGSTNMSQLSVSLVSHDNVRWAADLASSDSDPTFASVMYESRTTHRYGARRAPSSEGYDPLFQVSANSNVWSWSPILHLEQNQHITPHQPTFAFSFSIPPDFVPSFASYHGSIDAELSIQLTASYGRDAAQCIQGKHFRAATFDDAEEDSSLNADEAKALEDGLWDMNTRVGQARQVYHGRSIRLLTRVPVRVLGEISSHGPEQRVPHYLDANGPGPSESPTIMASTTTGATLPGSVARPVLTEEAYENTTARLMDPDASFDPSHTRLMFHRRKLEALPDPAAAYYDHSHAYAGLLWKKKQVALERGVVAQETNAQAILSD</sequence>
<feature type="chain" id="PRO_5034002370" description="Arrestin-like N-terminal domain-containing protein" evidence="2">
    <location>
        <begin position="18"/>
        <end position="630"/>
    </location>
</feature>